<dbReference type="Proteomes" id="UP000249619">
    <property type="component" value="Unassembled WGS sequence"/>
</dbReference>
<name>A0A364MXR5_STELY</name>
<evidence type="ECO:0000313" key="1">
    <source>
        <dbReference type="EMBL" id="RAR06757.1"/>
    </source>
</evidence>
<reference evidence="2" key="1">
    <citation type="submission" date="2018-05" db="EMBL/GenBank/DDBJ databases">
        <title>Draft genome sequence of Stemphylium lycopersici strain CIDEFI 213.</title>
        <authorList>
            <person name="Medina R."/>
            <person name="Franco M.E.E."/>
            <person name="Lucentini C.G."/>
            <person name="Saparrat M.C.N."/>
            <person name="Balatti P.A."/>
        </authorList>
    </citation>
    <scope>NUCLEOTIDE SEQUENCE [LARGE SCALE GENOMIC DNA]</scope>
    <source>
        <strain evidence="2">CIDEFI 213</strain>
    </source>
</reference>
<gene>
    <name evidence="1" type="ORF">DDE83_006816</name>
</gene>
<dbReference type="EMBL" id="QGDH01000111">
    <property type="protein sequence ID" value="RAR06757.1"/>
    <property type="molecule type" value="Genomic_DNA"/>
</dbReference>
<protein>
    <submittedName>
        <fullName evidence="1">Uncharacterized protein</fullName>
    </submittedName>
</protein>
<dbReference type="AlphaFoldDB" id="A0A364MXR5"/>
<evidence type="ECO:0000313" key="2">
    <source>
        <dbReference type="Proteomes" id="UP000249619"/>
    </source>
</evidence>
<proteinExistence type="predicted"/>
<organism evidence="1 2">
    <name type="scientific">Stemphylium lycopersici</name>
    <name type="common">Tomato gray leaf spot disease fungus</name>
    <name type="synonym">Thyrospora lycopersici</name>
    <dbReference type="NCBI Taxonomy" id="183478"/>
    <lineage>
        <taxon>Eukaryota</taxon>
        <taxon>Fungi</taxon>
        <taxon>Dikarya</taxon>
        <taxon>Ascomycota</taxon>
        <taxon>Pezizomycotina</taxon>
        <taxon>Dothideomycetes</taxon>
        <taxon>Pleosporomycetidae</taxon>
        <taxon>Pleosporales</taxon>
        <taxon>Pleosporineae</taxon>
        <taxon>Pleosporaceae</taxon>
        <taxon>Stemphylium</taxon>
    </lineage>
</organism>
<comment type="caution">
    <text evidence="1">The sequence shown here is derived from an EMBL/GenBank/DDBJ whole genome shotgun (WGS) entry which is preliminary data.</text>
</comment>
<keyword evidence="2" id="KW-1185">Reference proteome</keyword>
<sequence>MTSGPRAFANLCPVGYQTLWRADFSEKNRPLPELQIQGKSISDVLSDSHALDGEGHDFRKEYAIDVASCIMPAPCSAHRTPSPQSAAAVNLIGGQGAPFSECALYDLALPRHQAYQTLNIIA</sequence>
<accession>A0A364MXR5</accession>